<proteinExistence type="predicted"/>
<feature type="non-terminal residue" evidence="2">
    <location>
        <position position="1835"/>
    </location>
</feature>
<sequence>MDEKIELETLELPNSVQIHIQQIVKQNSSLSSQYAKELGTVLTTLAVLPFKDEIQRESFFDKIQSLQGYHIIEIFNVGIAPRQKSARESSVQILQDVTKLFDICASFCYTREVPMRISFDLYLCALKFCFPPDNEQSLPVTVVSLLLELVQTFQHRRIKAELESSSNFKMFRRRDVTTSDFFEKILDLFERRRHDGYLLEMINQTVRLATADEKLAIKLVEDATSQGEKTLSSFLLVEWMKLLELANVSSGFAVALGEIDLSGKKIEPFFSGIVRCQAYNFPYQSTISYFWKVLLEINRNCSDLSIPNDKDRMEIFFSHVSQFCVHPKIASLSLQLLAAKSISNDLLRQTLEAFLHKQRQETDFTVKATELVLKVSLLRPEGELLKEIMEFWSRAFSDDPRPATLVCLLAVFEEDPNNEGKTAKRILNFLERLRRPILLLMPFWHNIFHFLLKIFPNTFDSRPEVLALIQEAAELAGKAVQGQYQLYFANIQVLTFQFLQWVCEQDCTEEAKSEMILLLSCITHSEIANHRLATTLDREVLITLLLCKQLSFISKENVVRELMSLDQRLQEPDQRTLKLSIESIASSPECTEEMFCEIFALVKNFIDGKGPKTTAELFFQTLLWLSTVIISNNRRLRVIRNFWNGESETSFKISRFILLLMKIQVVFLIEGGDDYFDLLVRIVFETFKGDFGLCEQLFCALEPHVRLPSSFVLKVWTAAVAGLISLGLYKKEIDSFCCLPILQSAQGFDSSFETLQLLFLARSTALTLSRRNLRSRTEASSQTMERSNLLGNFVKAARTILVSKTLSTMQKMQLVRKVGDVLLCTTQISTALIPALARLIPYVSGTQCNLPGTDGIQAKVDRIVAILSNPKLVNELSRIPQAVKTDDLFQAVSKNMSDVSSELKSVEILLFIASMQDLGEELFIHLLPFVEETINKFSSVEDVLEVLKELVHLLRQVQTELIPFMFINFAYFIEKAVEKQKRDKFLLEIAMKWKTSLSHEVLSFLEVPRLLWKAYNTTSAPSKRGELIARLQEVISKNETSRHEWVLKENYGQLLVALFDKLFGQPETAFISRRIACCELEWLIFHSPLSNKDAALAFDLSYLFSQTQGYRQRSLSLSDVRIEDGVFKFYREKTAPEVLDGSTCTTSLIEEGSTSSAMKTQEALLIPVLMAQKLIVCLTRLLGPMENLTENVRSVWKLVCESQQKVKPEVRCGCDFFIDDYQEIFESILTEASSKEIVFHWASQNPHHAVQCSEVILSACRLQRKEIRDTDNEAALNFQTLVSTILSKMRPFYVACGGGIESDLKHLSTFLKCRLPIQVKTGVLELYQVDIQAGINAGEFLSSWSSIEQSLKLLEKVRSYYEAGEMLPSDSEETEFVWQLLKSFVRHGMINSCEGVIAMYEHLLNLRDPEDPYGLNRLPTWQKAMMVSGYCTTRSIDSWCVAFLKTPFVDLKSRDIDAIASLDFDALQLVAPVSETIKRVIFPEDGFEVTQGEGIKSSSIRERIRLAKLIGDFIDILKLLKPNENPKVSNVTDLVVGTCNELCTTFERERKKSELYKIRGQALKAIFVEILLSEKESKELFWTNQEDQKESSSRVAVARQRSRLQENPTLCVLRNNGHLDPVLEPLLRRWLSGIVGKRPTLASLTREILQLLPSDFGLANRPKYQADIQARILSFERNQSLMAELQVAGYNRREQDNPDLWSSPTIELSCFLSKRESSSRRTYFKKLTEVLRSHWYGWTDLLSMCNVDSVEVGGDVVRRDDLFGFQASLEEMEEQVAAVKERARKLSSAPINTEMFSSPEVIDRRINNLLLSERQHRRRIAKLYDRPSVSKPYTI</sequence>
<evidence type="ECO:0000256" key="1">
    <source>
        <dbReference type="SAM" id="Coils"/>
    </source>
</evidence>
<protein>
    <recommendedName>
        <fullName evidence="4">Non-specific serine/threonine protein kinase</fullName>
    </recommendedName>
</protein>
<keyword evidence="3" id="KW-1185">Reference proteome</keyword>
<organism evidence="2 3">
    <name type="scientific">Pocillopora meandrina</name>
    <dbReference type="NCBI Taxonomy" id="46732"/>
    <lineage>
        <taxon>Eukaryota</taxon>
        <taxon>Metazoa</taxon>
        <taxon>Cnidaria</taxon>
        <taxon>Anthozoa</taxon>
        <taxon>Hexacorallia</taxon>
        <taxon>Scleractinia</taxon>
        <taxon>Astrocoeniina</taxon>
        <taxon>Pocilloporidae</taxon>
        <taxon>Pocillopora</taxon>
    </lineage>
</organism>
<evidence type="ECO:0000313" key="2">
    <source>
        <dbReference type="EMBL" id="CAH3140886.1"/>
    </source>
</evidence>
<keyword evidence="1" id="KW-0175">Coiled coil</keyword>
<accession>A0AAU9XAJ3</accession>
<dbReference type="Proteomes" id="UP001159428">
    <property type="component" value="Unassembled WGS sequence"/>
</dbReference>
<feature type="coiled-coil region" evidence="1">
    <location>
        <begin position="1762"/>
        <end position="1789"/>
    </location>
</feature>
<reference evidence="2 3" key="1">
    <citation type="submission" date="2022-05" db="EMBL/GenBank/DDBJ databases">
        <authorList>
            <consortium name="Genoscope - CEA"/>
            <person name="William W."/>
        </authorList>
    </citation>
    <scope>NUCLEOTIDE SEQUENCE [LARGE SCALE GENOMIC DNA]</scope>
</reference>
<dbReference type="EMBL" id="CALNXJ010000034">
    <property type="protein sequence ID" value="CAH3140886.1"/>
    <property type="molecule type" value="Genomic_DNA"/>
</dbReference>
<name>A0AAU9XAJ3_9CNID</name>
<comment type="caution">
    <text evidence="2">The sequence shown here is derived from an EMBL/GenBank/DDBJ whole genome shotgun (WGS) entry which is preliminary data.</text>
</comment>
<evidence type="ECO:0008006" key="4">
    <source>
        <dbReference type="Google" id="ProtNLM"/>
    </source>
</evidence>
<gene>
    <name evidence="2" type="ORF">PMEA_00019469</name>
</gene>
<evidence type="ECO:0000313" key="3">
    <source>
        <dbReference type="Proteomes" id="UP001159428"/>
    </source>
</evidence>